<dbReference type="SMART" id="SM00342">
    <property type="entry name" value="HTH_ARAC"/>
    <property type="match status" value="1"/>
</dbReference>
<evidence type="ECO:0000256" key="1">
    <source>
        <dbReference type="ARBA" id="ARBA00023015"/>
    </source>
</evidence>
<dbReference type="PANTHER" id="PTHR46796">
    <property type="entry name" value="HTH-TYPE TRANSCRIPTIONAL ACTIVATOR RHAS-RELATED"/>
    <property type="match status" value="1"/>
</dbReference>
<evidence type="ECO:0000259" key="5">
    <source>
        <dbReference type="PROSITE" id="PS01124"/>
    </source>
</evidence>
<dbReference type="Pfam" id="PF20240">
    <property type="entry name" value="DUF6597"/>
    <property type="match status" value="1"/>
</dbReference>
<dbReference type="OrthoDB" id="2559672at2"/>
<dbReference type="Proteomes" id="UP000246018">
    <property type="component" value="Unassembled WGS sequence"/>
</dbReference>
<dbReference type="GO" id="GO:0003700">
    <property type="term" value="F:DNA-binding transcription factor activity"/>
    <property type="evidence" value="ECO:0007669"/>
    <property type="project" value="InterPro"/>
</dbReference>
<dbReference type="InterPro" id="IPR050204">
    <property type="entry name" value="AraC_XylS_family_regulators"/>
</dbReference>
<dbReference type="InterPro" id="IPR046532">
    <property type="entry name" value="DUF6597"/>
</dbReference>
<feature type="compositionally biased region" description="Pro residues" evidence="4">
    <location>
        <begin position="25"/>
        <end position="34"/>
    </location>
</feature>
<feature type="domain" description="HTH araC/xylS-type" evidence="5">
    <location>
        <begin position="201"/>
        <end position="302"/>
    </location>
</feature>
<evidence type="ECO:0000256" key="3">
    <source>
        <dbReference type="ARBA" id="ARBA00023163"/>
    </source>
</evidence>
<evidence type="ECO:0000256" key="2">
    <source>
        <dbReference type="ARBA" id="ARBA00023125"/>
    </source>
</evidence>
<dbReference type="PROSITE" id="PS01124">
    <property type="entry name" value="HTH_ARAC_FAMILY_2"/>
    <property type="match status" value="1"/>
</dbReference>
<proteinExistence type="predicted"/>
<dbReference type="Gene3D" id="1.10.10.60">
    <property type="entry name" value="Homeodomain-like"/>
    <property type="match status" value="1"/>
</dbReference>
<accession>A0A2T8FCU2</accession>
<dbReference type="AlphaFoldDB" id="A0A2T8FCU2"/>
<dbReference type="EMBL" id="QDGZ01000003">
    <property type="protein sequence ID" value="PVG83519.1"/>
    <property type="molecule type" value="Genomic_DNA"/>
</dbReference>
<sequence>MARHVGESSYAGGVPAWTNATVPRTLPPDLPRPPTASEAGPLRPAEALQHFTLDRPAAHPDLDPWVERYWCVRWSLPGRTSYLSQVLTHPAVHLTVESGLGPRHGIAMPAALLHGVVTRRFEVELSGSGRVFGVKFRPGGFGAFTGHDVAVWTDRVVPLADVLDTGDLRERILAADDDRQRVRLMDGFLLERRPGPDPTYERLLGVVADMLADRGLTSVRAVCERHGVGQRTLQRLFRRYVGVGPKWVLQRFRLHDAQAMLDEGWAGDLSELAARLGWFDQAHFARDFRDLVGVPPSGYAGDQPAAR</sequence>
<dbReference type="Pfam" id="PF12833">
    <property type="entry name" value="HTH_18"/>
    <property type="match status" value="1"/>
</dbReference>
<reference evidence="6 7" key="1">
    <citation type="submission" date="2018-04" db="EMBL/GenBank/DDBJ databases">
        <title>Genome of Nocardioides gansuensis WSJ-1.</title>
        <authorList>
            <person name="Wu S."/>
            <person name="Wang G."/>
        </authorList>
    </citation>
    <scope>NUCLEOTIDE SEQUENCE [LARGE SCALE GENOMIC DNA]</scope>
    <source>
        <strain evidence="6 7">WSJ-1</strain>
    </source>
</reference>
<keyword evidence="7" id="KW-1185">Reference proteome</keyword>
<evidence type="ECO:0000313" key="6">
    <source>
        <dbReference type="EMBL" id="PVG83519.1"/>
    </source>
</evidence>
<keyword evidence="1" id="KW-0805">Transcription regulation</keyword>
<evidence type="ECO:0000313" key="7">
    <source>
        <dbReference type="Proteomes" id="UP000246018"/>
    </source>
</evidence>
<feature type="region of interest" description="Disordered" evidence="4">
    <location>
        <begin position="14"/>
        <end position="40"/>
    </location>
</feature>
<evidence type="ECO:0000256" key="4">
    <source>
        <dbReference type="SAM" id="MobiDB-lite"/>
    </source>
</evidence>
<dbReference type="SUPFAM" id="SSF46689">
    <property type="entry name" value="Homeodomain-like"/>
    <property type="match status" value="1"/>
</dbReference>
<gene>
    <name evidence="6" type="ORF">DDE18_07840</name>
</gene>
<protein>
    <submittedName>
        <fullName evidence="6">AraC family transcriptional regulator</fullName>
    </submittedName>
</protein>
<dbReference type="InterPro" id="IPR018060">
    <property type="entry name" value="HTH_AraC"/>
</dbReference>
<organism evidence="6 7">
    <name type="scientific">Nocardioides gansuensis</name>
    <dbReference type="NCBI Taxonomy" id="2138300"/>
    <lineage>
        <taxon>Bacteria</taxon>
        <taxon>Bacillati</taxon>
        <taxon>Actinomycetota</taxon>
        <taxon>Actinomycetes</taxon>
        <taxon>Propionibacteriales</taxon>
        <taxon>Nocardioidaceae</taxon>
        <taxon>Nocardioides</taxon>
    </lineage>
</organism>
<dbReference type="InterPro" id="IPR009057">
    <property type="entry name" value="Homeodomain-like_sf"/>
</dbReference>
<dbReference type="GO" id="GO:0043565">
    <property type="term" value="F:sequence-specific DNA binding"/>
    <property type="evidence" value="ECO:0007669"/>
    <property type="project" value="InterPro"/>
</dbReference>
<name>A0A2T8FCU2_9ACTN</name>
<keyword evidence="2" id="KW-0238">DNA-binding</keyword>
<keyword evidence="3" id="KW-0804">Transcription</keyword>
<comment type="caution">
    <text evidence="6">The sequence shown here is derived from an EMBL/GenBank/DDBJ whole genome shotgun (WGS) entry which is preliminary data.</text>
</comment>